<reference evidence="2 3" key="1">
    <citation type="submission" date="2019-03" db="EMBL/GenBank/DDBJ databases">
        <title>First draft genome of Liparis tanakae, snailfish: a comprehensive survey of snailfish specific genes.</title>
        <authorList>
            <person name="Kim W."/>
            <person name="Song I."/>
            <person name="Jeong J.-H."/>
            <person name="Kim D."/>
            <person name="Kim S."/>
            <person name="Ryu S."/>
            <person name="Song J.Y."/>
            <person name="Lee S.K."/>
        </authorList>
    </citation>
    <scope>NUCLEOTIDE SEQUENCE [LARGE SCALE GENOMIC DNA]</scope>
    <source>
        <tissue evidence="2">Muscle</tissue>
    </source>
</reference>
<protein>
    <submittedName>
        <fullName evidence="2">Uncharacterized protein</fullName>
    </submittedName>
</protein>
<feature type="region of interest" description="Disordered" evidence="1">
    <location>
        <begin position="344"/>
        <end position="372"/>
    </location>
</feature>
<dbReference type="Proteomes" id="UP000314294">
    <property type="component" value="Unassembled WGS sequence"/>
</dbReference>
<evidence type="ECO:0000256" key="1">
    <source>
        <dbReference type="SAM" id="MobiDB-lite"/>
    </source>
</evidence>
<evidence type="ECO:0000313" key="3">
    <source>
        <dbReference type="Proteomes" id="UP000314294"/>
    </source>
</evidence>
<sequence>MTLRLKSAQSGARPSCSRSCWAHSSSSNRFQARGVTSNNNPGSVYMRRVNTRRTAQCSRIPCASFPGPPPHPAGQRSRDPQRAPRAHPARTPRAPRAHPARTPRAPRAHPARTPRAPRAHPAPAPGRGTWREALDRQLLTSLGVFTADSRHVEPGRRSQSAAESQHVGENVTQNNNNNNIIIIIICRDVFSFDRRPASRPARNRNTCVPIIHEMSSHERREPLPKTREERRGLLEQSSSVDHMTRDTGTGCEGNTKKSIMVECFVTLAVEEEEPPNPGAAPPSGVLAGPFTRLVAPGRQKKSITRLKRDAPGENFLSAENRPRESAQAELALQLLVVSRVVGQQGRHGGGVDLGDEPTEERRGQLGPVWGTG</sequence>
<feature type="compositionally biased region" description="Low complexity" evidence="1">
    <location>
        <begin position="15"/>
        <end position="27"/>
    </location>
</feature>
<organism evidence="2 3">
    <name type="scientific">Liparis tanakae</name>
    <name type="common">Tanaka's snailfish</name>
    <dbReference type="NCBI Taxonomy" id="230148"/>
    <lineage>
        <taxon>Eukaryota</taxon>
        <taxon>Metazoa</taxon>
        <taxon>Chordata</taxon>
        <taxon>Craniata</taxon>
        <taxon>Vertebrata</taxon>
        <taxon>Euteleostomi</taxon>
        <taxon>Actinopterygii</taxon>
        <taxon>Neopterygii</taxon>
        <taxon>Teleostei</taxon>
        <taxon>Neoteleostei</taxon>
        <taxon>Acanthomorphata</taxon>
        <taxon>Eupercaria</taxon>
        <taxon>Perciformes</taxon>
        <taxon>Cottioidei</taxon>
        <taxon>Cottales</taxon>
        <taxon>Liparidae</taxon>
        <taxon>Liparis</taxon>
    </lineage>
</organism>
<dbReference type="EMBL" id="SRLO01002303">
    <property type="protein sequence ID" value="TNN33236.1"/>
    <property type="molecule type" value="Genomic_DNA"/>
</dbReference>
<feature type="region of interest" description="Disordered" evidence="1">
    <location>
        <begin position="59"/>
        <end position="129"/>
    </location>
</feature>
<gene>
    <name evidence="2" type="ORF">EYF80_056603</name>
</gene>
<keyword evidence="3" id="KW-1185">Reference proteome</keyword>
<evidence type="ECO:0000313" key="2">
    <source>
        <dbReference type="EMBL" id="TNN33236.1"/>
    </source>
</evidence>
<feature type="region of interest" description="Disordered" evidence="1">
    <location>
        <begin position="1"/>
        <end position="45"/>
    </location>
</feature>
<feature type="region of interest" description="Disordered" evidence="1">
    <location>
        <begin position="213"/>
        <end position="253"/>
    </location>
</feature>
<comment type="caution">
    <text evidence="2">The sequence shown here is derived from an EMBL/GenBank/DDBJ whole genome shotgun (WGS) entry which is preliminary data.</text>
</comment>
<feature type="compositionally biased region" description="Polar residues" evidence="1">
    <location>
        <begin position="28"/>
        <end position="42"/>
    </location>
</feature>
<accession>A0A4Z2EWA4</accession>
<name>A0A4Z2EWA4_9TELE</name>
<dbReference type="AlphaFoldDB" id="A0A4Z2EWA4"/>
<feature type="region of interest" description="Disordered" evidence="1">
    <location>
        <begin position="145"/>
        <end position="173"/>
    </location>
</feature>
<proteinExistence type="predicted"/>
<feature type="compositionally biased region" description="Basic residues" evidence="1">
    <location>
        <begin position="84"/>
        <end position="118"/>
    </location>
</feature>
<feature type="compositionally biased region" description="Basic and acidic residues" evidence="1">
    <location>
        <begin position="214"/>
        <end position="233"/>
    </location>
</feature>